<keyword evidence="3" id="KW-1185">Reference proteome</keyword>
<evidence type="ECO:0000313" key="1">
    <source>
        <dbReference type="EMBL" id="KAK6471261.1"/>
    </source>
</evidence>
<name>A0ABR0YGG8_HUSHU</name>
<dbReference type="EMBL" id="JAHFZB010000032">
    <property type="protein sequence ID" value="KAK6471265.1"/>
    <property type="molecule type" value="Genomic_DNA"/>
</dbReference>
<dbReference type="Proteomes" id="UP001369086">
    <property type="component" value="Unassembled WGS sequence"/>
</dbReference>
<comment type="caution">
    <text evidence="2">The sequence shown here is derived from an EMBL/GenBank/DDBJ whole genome shotgun (WGS) entry which is preliminary data.</text>
</comment>
<dbReference type="PANTHER" id="PTHR31025:SF9">
    <property type="entry name" value="SI:DKEY-286J15.1"/>
    <property type="match status" value="1"/>
</dbReference>
<protein>
    <submittedName>
        <fullName evidence="2">Uncharacterized protein</fullName>
    </submittedName>
</protein>
<feature type="non-terminal residue" evidence="2">
    <location>
        <position position="1"/>
    </location>
</feature>
<evidence type="ECO:0000313" key="2">
    <source>
        <dbReference type="EMBL" id="KAK6471265.1"/>
    </source>
</evidence>
<dbReference type="PANTHER" id="PTHR31025">
    <property type="entry name" value="SI:CH211-196P9.1-RELATED"/>
    <property type="match status" value="1"/>
</dbReference>
<organism evidence="2 3">
    <name type="scientific">Huso huso</name>
    <name type="common">Beluga</name>
    <name type="synonym">Acipenser huso</name>
    <dbReference type="NCBI Taxonomy" id="61971"/>
    <lineage>
        <taxon>Eukaryota</taxon>
        <taxon>Metazoa</taxon>
        <taxon>Chordata</taxon>
        <taxon>Craniata</taxon>
        <taxon>Vertebrata</taxon>
        <taxon>Euteleostomi</taxon>
        <taxon>Actinopterygii</taxon>
        <taxon>Chondrostei</taxon>
        <taxon>Acipenseriformes</taxon>
        <taxon>Acipenseridae</taxon>
        <taxon>Huso</taxon>
    </lineage>
</organism>
<accession>A0ABR0YGG8</accession>
<reference evidence="2 3" key="1">
    <citation type="submission" date="2021-05" db="EMBL/GenBank/DDBJ databases">
        <authorList>
            <person name="Zahm M."/>
            <person name="Klopp C."/>
            <person name="Cabau C."/>
            <person name="Kuhl H."/>
            <person name="Suciu R."/>
            <person name="Ciorpac M."/>
            <person name="Holostenco D."/>
            <person name="Gessner J."/>
            <person name="Wuertz S."/>
            <person name="Hohne C."/>
            <person name="Stock M."/>
            <person name="Gislard M."/>
            <person name="Lluch J."/>
            <person name="Milhes M."/>
            <person name="Lampietro C."/>
            <person name="Lopez Roques C."/>
            <person name="Donnadieu C."/>
            <person name="Du K."/>
            <person name="Schartl M."/>
            <person name="Guiguen Y."/>
        </authorList>
    </citation>
    <scope>NUCLEOTIDE SEQUENCE [LARGE SCALE GENOMIC DNA]</scope>
    <source>
        <strain evidence="2">Hh-F2</strain>
        <tissue evidence="2">Blood</tissue>
    </source>
</reference>
<proteinExistence type="predicted"/>
<dbReference type="EMBL" id="JAHFZB010000032">
    <property type="protein sequence ID" value="KAK6471261.1"/>
    <property type="molecule type" value="Genomic_DNA"/>
</dbReference>
<sequence length="291" mass="33676">KMHFNRYPSNSQYVQVTKALITKYPFLRDKEGNGYVSMHVMASILKHIQILEEQFQKAKPDKVIVEDKMIKTFSYRRKEISDGLSAGKITEKYPFFSTPTMDRLQHTGDIFRRFQGRFENLVTNVLRLAQDKLIEYKAYEAKVEVLGDDLQEMNYRAALILLPTIMREKTENSITLGKNEQATPYPSMQMPKITEWSSVFSKSNAVVLVKMDGVEICRANSVEGGVVSTFCSYFVYDVSYPSHLKNTMTTTFLQRYELLTSLIKFNFHQQCLSKHVTIAQNVHAVLIHWLN</sequence>
<evidence type="ECO:0000313" key="3">
    <source>
        <dbReference type="Proteomes" id="UP001369086"/>
    </source>
</evidence>
<gene>
    <name evidence="1" type="ORF">HHUSO_G29577</name>
    <name evidence="2" type="ORF">HHUSO_G29583</name>
</gene>